<dbReference type="EMBL" id="VFQX01000023">
    <property type="protein sequence ID" value="KAF0979713.1"/>
    <property type="molecule type" value="Genomic_DNA"/>
</dbReference>
<dbReference type="Proteomes" id="UP000444721">
    <property type="component" value="Unassembled WGS sequence"/>
</dbReference>
<proteinExistence type="predicted"/>
<protein>
    <submittedName>
        <fullName evidence="1">Uncharacterized protein</fullName>
    </submittedName>
</protein>
<evidence type="ECO:0000313" key="2">
    <source>
        <dbReference type="Proteomes" id="UP000444721"/>
    </source>
</evidence>
<dbReference type="VEuPathDB" id="AmoebaDB:NfTy_029700"/>
<dbReference type="GO" id="GO:0000724">
    <property type="term" value="P:double-strand break repair via homologous recombination"/>
    <property type="evidence" value="ECO:0007669"/>
    <property type="project" value="TreeGrafter"/>
</dbReference>
<dbReference type="GO" id="GO:0097196">
    <property type="term" value="C:Shu complex"/>
    <property type="evidence" value="ECO:0007669"/>
    <property type="project" value="TreeGrafter"/>
</dbReference>
<name>A0A6A5BNX1_NAEFO</name>
<organism evidence="1 2">
    <name type="scientific">Naegleria fowleri</name>
    <name type="common">Brain eating amoeba</name>
    <dbReference type="NCBI Taxonomy" id="5763"/>
    <lineage>
        <taxon>Eukaryota</taxon>
        <taxon>Discoba</taxon>
        <taxon>Heterolobosea</taxon>
        <taxon>Tetramitia</taxon>
        <taxon>Eutetramitia</taxon>
        <taxon>Vahlkampfiidae</taxon>
        <taxon>Naegleria</taxon>
    </lineage>
</organism>
<accession>A0A6A5BNX1</accession>
<sequence>MSSCFRVQHLFSASRLDTEENPILDKRLQNAPAHSTQFVPPQQQFGIALLGVHGSGRTTLMFQYAYSLIRNDPTSSVMILLHRNASPPLPIFDEDDPQVTACLKRIEVKYIDTYNLLVAFLANIQLLPDDSLPRFIFVDNLSTFFVAHQKENPYLSIVDVEDDDGEEFNFAMMPEHNANTNQLLGFGGQKSSSAATNTSYSVTEALHIRVFALLQNTCYFLSKKFPQSSPNFMVTDIDETYPFYARWCPLVLTLGHYRNVNPVVGTASTQQPQPPQQQHNNKSHQFILKVALINEMHDPYRLKAVYELSETECILKKLDYAVPKFA</sequence>
<dbReference type="PANTHER" id="PTHR28653">
    <property type="match status" value="1"/>
</dbReference>
<dbReference type="OMA" id="RTTLMFQ"/>
<dbReference type="OrthoDB" id="67296at2759"/>
<dbReference type="VEuPathDB" id="AmoebaDB:NF0080760"/>
<keyword evidence="2" id="KW-1185">Reference proteome</keyword>
<evidence type="ECO:0000313" key="1">
    <source>
        <dbReference type="EMBL" id="KAF0979713.1"/>
    </source>
</evidence>
<comment type="caution">
    <text evidence="1">The sequence shown here is derived from an EMBL/GenBank/DDBJ whole genome shotgun (WGS) entry which is preliminary data.</text>
</comment>
<dbReference type="AlphaFoldDB" id="A0A6A5BNX1"/>
<reference evidence="1 2" key="1">
    <citation type="journal article" date="2019" name="Sci. Rep.">
        <title>Nanopore sequencing improves the draft genome of the human pathogenic amoeba Naegleria fowleri.</title>
        <authorList>
            <person name="Liechti N."/>
            <person name="Schurch N."/>
            <person name="Bruggmann R."/>
            <person name="Wittwer M."/>
        </authorList>
    </citation>
    <scope>NUCLEOTIDE SEQUENCE [LARGE SCALE GENOMIC DNA]</scope>
    <source>
        <strain evidence="1 2">ATCC 30894</strain>
    </source>
</reference>
<dbReference type="VEuPathDB" id="AmoebaDB:FDP41_001381"/>
<gene>
    <name evidence="1" type="ORF">FDP41_001381</name>
</gene>
<dbReference type="RefSeq" id="XP_044564426.1">
    <property type="nucleotide sequence ID" value="XM_044704459.1"/>
</dbReference>
<dbReference type="GO" id="GO:0003697">
    <property type="term" value="F:single-stranded DNA binding"/>
    <property type="evidence" value="ECO:0007669"/>
    <property type="project" value="TreeGrafter"/>
</dbReference>
<dbReference type="PANTHER" id="PTHR28653:SF1">
    <property type="entry name" value="ATPASE SWSAP1"/>
    <property type="match status" value="1"/>
</dbReference>
<dbReference type="GeneID" id="68108599"/>